<dbReference type="RefSeq" id="WP_199798627.1">
    <property type="nucleotide sequence ID" value="NZ_BDEV01000176.1"/>
</dbReference>
<accession>A0A401X8W2</accession>
<evidence type="ECO:0000313" key="2">
    <source>
        <dbReference type="EMBL" id="GCD64246.1"/>
    </source>
</evidence>
<name>A0A401X8W2_ACEPA</name>
<dbReference type="AlphaFoldDB" id="A0A401X8W2"/>
<organism evidence="2 3">
    <name type="scientific">Acetobacter pasteurianus NBRC 3278</name>
    <dbReference type="NCBI Taxonomy" id="1226660"/>
    <lineage>
        <taxon>Bacteria</taxon>
        <taxon>Pseudomonadati</taxon>
        <taxon>Pseudomonadota</taxon>
        <taxon>Alphaproteobacteria</taxon>
        <taxon>Acetobacterales</taxon>
        <taxon>Acetobacteraceae</taxon>
        <taxon>Acetobacter</taxon>
    </lineage>
</organism>
<feature type="compositionally biased region" description="Polar residues" evidence="1">
    <location>
        <begin position="35"/>
        <end position="47"/>
    </location>
</feature>
<dbReference type="GO" id="GO:0009307">
    <property type="term" value="P:DNA restriction-modification system"/>
    <property type="evidence" value="ECO:0007669"/>
    <property type="project" value="InterPro"/>
</dbReference>
<reference evidence="2 3" key="1">
    <citation type="submission" date="2016-06" db="EMBL/GenBank/DDBJ databases">
        <title>Acetobacter pasteurianus NBRC 3278 whole genome sequencing project.</title>
        <authorList>
            <person name="Matsutani M."/>
            <person name="Shiwa Y."/>
            <person name="Okamoto-Kainuma A."/>
            <person name="Ishikawa M."/>
            <person name="Koizumi Y."/>
            <person name="Yoshikawa H."/>
            <person name="Yakushi T."/>
            <person name="Matsushita K."/>
        </authorList>
    </citation>
    <scope>NUCLEOTIDE SEQUENCE [LARGE SCALE GENOMIC DNA]</scope>
    <source>
        <strain evidence="2 3">NBRC 3278</strain>
    </source>
</reference>
<evidence type="ECO:0000313" key="3">
    <source>
        <dbReference type="Proteomes" id="UP000287385"/>
    </source>
</evidence>
<evidence type="ECO:0008006" key="4">
    <source>
        <dbReference type="Google" id="ProtNLM"/>
    </source>
</evidence>
<evidence type="ECO:0000256" key="1">
    <source>
        <dbReference type="SAM" id="MobiDB-lite"/>
    </source>
</evidence>
<keyword evidence="3" id="KW-1185">Reference proteome</keyword>
<dbReference type="Pfam" id="PF05869">
    <property type="entry name" value="Dam"/>
    <property type="match status" value="1"/>
</dbReference>
<dbReference type="GO" id="GO:0003677">
    <property type="term" value="F:DNA binding"/>
    <property type="evidence" value="ECO:0007669"/>
    <property type="project" value="InterPro"/>
</dbReference>
<dbReference type="Proteomes" id="UP000287385">
    <property type="component" value="Unassembled WGS sequence"/>
</dbReference>
<dbReference type="EMBL" id="BDEV01000176">
    <property type="protein sequence ID" value="GCD64246.1"/>
    <property type="molecule type" value="Genomic_DNA"/>
</dbReference>
<feature type="compositionally biased region" description="Polar residues" evidence="1">
    <location>
        <begin position="1"/>
        <end position="20"/>
    </location>
</feature>
<gene>
    <name evidence="2" type="ORF">NBRC3278_3339</name>
</gene>
<dbReference type="GO" id="GO:0009007">
    <property type="term" value="F:site-specific DNA-methyltransferase (adenine-specific) activity"/>
    <property type="evidence" value="ECO:0007669"/>
    <property type="project" value="InterPro"/>
</dbReference>
<dbReference type="InterPro" id="IPR008593">
    <property type="entry name" value="Dam_MeTrfase"/>
</dbReference>
<comment type="caution">
    <text evidence="2">The sequence shown here is derived from an EMBL/GenBank/DDBJ whole genome shotgun (WGS) entry which is preliminary data.</text>
</comment>
<proteinExistence type="predicted"/>
<sequence length="281" mass="31152">MASQKTFLAAQKTPNLSASPDLNPKKSPRKRGMSSHHSSAPGTTTWLTPRDILEPLGKFDLDPCSAPDPNLWPTAETHYTAPKQDGLLLPWFGRIWLNPPYTNSGLMKWMSKMAHHNHGLALLFARVETEVYFKTIWSAASAILFLKGRPHFHHGDGTVSKENCGAPLALVSYGESDAELLLDGVLPGAAIPLNRVTMLYAISGSSNDTENDQSFIPTWREVIIDAVQSMKKKSFSMADLYGFVADHPKAKSNPNWKAKIRQTVARVGFKKEQFDLYQAAF</sequence>
<protein>
    <recommendedName>
        <fullName evidence="4">Adenine methyltransferase</fullName>
    </recommendedName>
</protein>
<feature type="region of interest" description="Disordered" evidence="1">
    <location>
        <begin position="1"/>
        <end position="47"/>
    </location>
</feature>